<organism evidence="1">
    <name type="scientific">marine sediment metagenome</name>
    <dbReference type="NCBI Taxonomy" id="412755"/>
    <lineage>
        <taxon>unclassified sequences</taxon>
        <taxon>metagenomes</taxon>
        <taxon>ecological metagenomes</taxon>
    </lineage>
</organism>
<dbReference type="SUPFAM" id="SSF56747">
    <property type="entry name" value="Prim-pol domain"/>
    <property type="match status" value="1"/>
</dbReference>
<dbReference type="EMBL" id="BARW01018584">
    <property type="protein sequence ID" value="GAJ00542.1"/>
    <property type="molecule type" value="Genomic_DNA"/>
</dbReference>
<reference evidence="1" key="1">
    <citation type="journal article" date="2014" name="Front. Microbiol.">
        <title>High frequency of phylogenetically diverse reductive dehalogenase-homologous genes in deep subseafloor sedimentary metagenomes.</title>
        <authorList>
            <person name="Kawai M."/>
            <person name="Futagami T."/>
            <person name="Toyoda A."/>
            <person name="Takaki Y."/>
            <person name="Nishi S."/>
            <person name="Hori S."/>
            <person name="Arai W."/>
            <person name="Tsubouchi T."/>
            <person name="Morono Y."/>
            <person name="Uchiyama I."/>
            <person name="Ito T."/>
            <person name="Fujiyama A."/>
            <person name="Inagaki F."/>
            <person name="Takami H."/>
        </authorList>
    </citation>
    <scope>NUCLEOTIDE SEQUENCE</scope>
    <source>
        <strain evidence="1">Expedition CK06-06</strain>
    </source>
</reference>
<comment type="caution">
    <text evidence="1">The sequence shown here is derived from an EMBL/GenBank/DDBJ whole genome shotgun (WGS) entry which is preliminary data.</text>
</comment>
<protein>
    <submittedName>
        <fullName evidence="1">Uncharacterized protein</fullName>
    </submittedName>
</protein>
<gene>
    <name evidence="1" type="ORF">S12H4_31792</name>
</gene>
<name>X1UAD3_9ZZZZ</name>
<evidence type="ECO:0000313" key="1">
    <source>
        <dbReference type="EMBL" id="GAJ00542.1"/>
    </source>
</evidence>
<proteinExistence type="predicted"/>
<feature type="non-terminal residue" evidence="1">
    <location>
        <position position="116"/>
    </location>
</feature>
<accession>X1UAD3</accession>
<dbReference type="AlphaFoldDB" id="X1UAD3"/>
<sequence>MGIELKANGNYVVAPPSKIDNFTYRFIIPLSKIQPLPEKIIKYLEGTLPGIETGIKKGGQAPGVEYKKGRALSLPRYNGQDRYCLKQIIGRELKAGERDSSLFILYNLLLQNKNSL</sequence>